<organism evidence="1">
    <name type="scientific">mine drainage metagenome</name>
    <dbReference type="NCBI Taxonomy" id="410659"/>
    <lineage>
        <taxon>unclassified sequences</taxon>
        <taxon>metagenomes</taxon>
        <taxon>ecological metagenomes</taxon>
    </lineage>
</organism>
<protein>
    <submittedName>
        <fullName evidence="1">Uncharacterized protein</fullName>
    </submittedName>
</protein>
<comment type="caution">
    <text evidence="1">The sequence shown here is derived from an EMBL/GenBank/DDBJ whole genome shotgun (WGS) entry which is preliminary data.</text>
</comment>
<dbReference type="AlphaFoldDB" id="E6PGP6"/>
<evidence type="ECO:0000313" key="1">
    <source>
        <dbReference type="EMBL" id="CBH75634.1"/>
    </source>
</evidence>
<reference evidence="1" key="1">
    <citation type="submission" date="2009-10" db="EMBL/GenBank/DDBJ databases">
        <title>Diversity of trophic interactions inside an arsenic-rich microbial ecosystem.</title>
        <authorList>
            <person name="Bertin P.N."/>
            <person name="Heinrich-Salmeron A."/>
            <person name="Pelletier E."/>
            <person name="Goulhen-Chollet F."/>
            <person name="Arsene-Ploetze F."/>
            <person name="Gallien S."/>
            <person name="Calteau A."/>
            <person name="Vallenet D."/>
            <person name="Casiot C."/>
            <person name="Chane-Woon-Ming B."/>
            <person name="Giloteaux L."/>
            <person name="Barakat M."/>
            <person name="Bonnefoy V."/>
            <person name="Bruneel O."/>
            <person name="Chandler M."/>
            <person name="Cleiss J."/>
            <person name="Duran R."/>
            <person name="Elbaz-Poulichet F."/>
            <person name="Fonknechten N."/>
            <person name="Lauga B."/>
            <person name="Mornico D."/>
            <person name="Ortet P."/>
            <person name="Schaeffer C."/>
            <person name="Siguier P."/>
            <person name="Alexander Thil Smith A."/>
            <person name="Van Dorsselaer A."/>
            <person name="Weissenbach J."/>
            <person name="Medigue C."/>
            <person name="Le Paslier D."/>
        </authorList>
    </citation>
    <scope>NUCLEOTIDE SEQUENCE</scope>
</reference>
<accession>E6PGP6</accession>
<proteinExistence type="predicted"/>
<dbReference type="EMBL" id="CABL01000014">
    <property type="protein sequence ID" value="CBH75634.1"/>
    <property type="molecule type" value="Genomic_DNA"/>
</dbReference>
<name>E6PGP6_9ZZZZ</name>
<gene>
    <name evidence="1" type="ORF">CARN1_2497</name>
</gene>
<sequence>MKNRLFNLLATFALAFTAVTVPSIASAKTSTFYGITLHVSTTNIKVRNPHTGQILSFEILPKFDQVFSDDGKTTYQMKAVKPGRYVGIIYDQRAFGMRHADRIYLLNNENERIGKQ</sequence>